<proteinExistence type="predicted"/>
<evidence type="ECO:0000313" key="1">
    <source>
        <dbReference type="EMBL" id="CAK0744101.1"/>
    </source>
</evidence>
<accession>A0AAV1HTC9</accession>
<comment type="caution">
    <text evidence="1">The sequence shown here is derived from an EMBL/GenBank/DDBJ whole genome shotgun (WGS) entry which is preliminary data.</text>
</comment>
<dbReference type="EMBL" id="CAUYUE010000002">
    <property type="protein sequence ID" value="CAK0744101.1"/>
    <property type="molecule type" value="Genomic_DNA"/>
</dbReference>
<gene>
    <name evidence="1" type="ORF">CVIRNUC_001521</name>
</gene>
<sequence length="232" mass="25161">MVPFSLTAAHGSIHASTKQVGCQPLASKGLNHTEQQAGEFRSSRRLVLLLGIASASSLQRPASATPYKEAENIQYGLSNGNIRPCPGGYNPNCVSTASLNDLYSPVWRSSLTSIATSAQVLDSAVMQSSDKAQIVIKRSMPNAEYLEYEVPGLFGRDFMEFLIKADKGAGGAGEENSEGAIVLYRSIAGNVKYLYPFQTAISDFGAQRKRLEAIRQTLGWRKLGCDLKECFE</sequence>
<dbReference type="PANTHER" id="PTHR36783">
    <property type="entry name" value="THYLAKOID LUMENAL 17.9 KDA PROTEIN, CHLOROPLASTIC"/>
    <property type="match status" value="1"/>
</dbReference>
<organism evidence="1 2">
    <name type="scientific">Coccomyxa viridis</name>
    <dbReference type="NCBI Taxonomy" id="1274662"/>
    <lineage>
        <taxon>Eukaryota</taxon>
        <taxon>Viridiplantae</taxon>
        <taxon>Chlorophyta</taxon>
        <taxon>core chlorophytes</taxon>
        <taxon>Trebouxiophyceae</taxon>
        <taxon>Trebouxiophyceae incertae sedis</taxon>
        <taxon>Coccomyxaceae</taxon>
        <taxon>Coccomyxa</taxon>
    </lineage>
</organism>
<keyword evidence="2" id="KW-1185">Reference proteome</keyword>
<dbReference type="InterPro" id="IPR037734">
    <property type="entry name" value="Thylakoid_lumenal_17.9"/>
</dbReference>
<protein>
    <submittedName>
        <fullName evidence="1">Uncharacterized protein</fullName>
    </submittedName>
</protein>
<reference evidence="1 2" key="1">
    <citation type="submission" date="2023-10" db="EMBL/GenBank/DDBJ databases">
        <authorList>
            <person name="Maclean D."/>
            <person name="Macfadyen A."/>
        </authorList>
    </citation>
    <scope>NUCLEOTIDE SEQUENCE [LARGE SCALE GENOMIC DNA]</scope>
</reference>
<evidence type="ECO:0000313" key="2">
    <source>
        <dbReference type="Proteomes" id="UP001314263"/>
    </source>
</evidence>
<name>A0AAV1HTC9_9CHLO</name>
<dbReference type="PANTHER" id="PTHR36783:SF2">
    <property type="entry name" value="THYLAKOID LUMENAL 17.9 KDA PROTEIN, CHLOROPLASTIC"/>
    <property type="match status" value="1"/>
</dbReference>
<dbReference type="AlphaFoldDB" id="A0AAV1HTC9"/>
<dbReference type="Proteomes" id="UP001314263">
    <property type="component" value="Unassembled WGS sequence"/>
</dbReference>